<dbReference type="InterPro" id="IPR052573">
    <property type="entry name" value="DnaJ_C_subfamily_28"/>
</dbReference>
<name>A0ABS5SZZ1_9GAMM</name>
<sequence>MLFLEALVERQIQEAQQQGMFDDLPGSGKPLILEDDSQVPENLRMSYRILKMSGFLPEALQLRQDALSLKTLLAQATDADKRSTYHAQLELIKSRLSHASLSAEFLYDIHYGEEVKRKIIGKG</sequence>
<comment type="caution">
    <text evidence="2">The sequence shown here is derived from an EMBL/GenBank/DDBJ whole genome shotgun (WGS) entry which is preliminary data.</text>
</comment>
<evidence type="ECO:0000313" key="2">
    <source>
        <dbReference type="EMBL" id="MBT0725631.1"/>
    </source>
</evidence>
<reference evidence="2 3" key="1">
    <citation type="submission" date="2020-04" db="EMBL/GenBank/DDBJ databases">
        <title>Genome sequencing of Rosenbergiella species.</title>
        <authorList>
            <person name="Alvarez-Perez S."/>
            <person name="Lievens B."/>
        </authorList>
    </citation>
    <scope>NUCLEOTIDE SEQUENCE [LARGE SCALE GENOMIC DNA]</scope>
    <source>
        <strain evidence="2 3">S61</strain>
    </source>
</reference>
<dbReference type="PANTHER" id="PTHR39158">
    <property type="entry name" value="OS08G0560600 PROTEIN"/>
    <property type="match status" value="1"/>
</dbReference>
<dbReference type="Pfam" id="PF09350">
    <property type="entry name" value="DJC28_CD"/>
    <property type="match status" value="1"/>
</dbReference>
<proteinExistence type="predicted"/>
<accession>A0ABS5SZZ1</accession>
<protein>
    <submittedName>
        <fullName evidence="2">DUF1992 domain-containing protein</fullName>
    </submittedName>
</protein>
<gene>
    <name evidence="2" type="ORF">HH682_14675</name>
</gene>
<evidence type="ECO:0000259" key="1">
    <source>
        <dbReference type="Pfam" id="PF09350"/>
    </source>
</evidence>
<dbReference type="Proteomes" id="UP000790096">
    <property type="component" value="Unassembled WGS sequence"/>
</dbReference>
<keyword evidence="3" id="KW-1185">Reference proteome</keyword>
<feature type="domain" description="DnaJ homologue subfamily C member 28 conserved" evidence="1">
    <location>
        <begin position="7"/>
        <end position="73"/>
    </location>
</feature>
<dbReference type="PANTHER" id="PTHR39158:SF1">
    <property type="entry name" value="DNAJ HOMOLOG SUBFAMILY C MEMBER 28"/>
    <property type="match status" value="1"/>
</dbReference>
<dbReference type="InterPro" id="IPR018961">
    <property type="entry name" value="DnaJ_homolog_subfam-C_membr-28"/>
</dbReference>
<dbReference type="RefSeq" id="WP_214238264.1">
    <property type="nucleotide sequence ID" value="NZ_JABBFR010000033.1"/>
</dbReference>
<dbReference type="EMBL" id="JABBFR010000033">
    <property type="protein sequence ID" value="MBT0725631.1"/>
    <property type="molecule type" value="Genomic_DNA"/>
</dbReference>
<evidence type="ECO:0000313" key="3">
    <source>
        <dbReference type="Proteomes" id="UP000790096"/>
    </source>
</evidence>
<organism evidence="2 3">
    <name type="scientific">Rosenbergiella gaditana</name>
    <dbReference type="NCBI Taxonomy" id="2726987"/>
    <lineage>
        <taxon>Bacteria</taxon>
        <taxon>Pseudomonadati</taxon>
        <taxon>Pseudomonadota</taxon>
        <taxon>Gammaproteobacteria</taxon>
        <taxon>Enterobacterales</taxon>
        <taxon>Erwiniaceae</taxon>
        <taxon>Rosenbergiella</taxon>
    </lineage>
</organism>